<dbReference type="PANTHER" id="PTHR47843:SF2">
    <property type="entry name" value="BTB DOMAIN-CONTAINING PROTEIN"/>
    <property type="match status" value="1"/>
</dbReference>
<organism evidence="1 2">
    <name type="scientific">Sclerotinia borealis (strain F-4128)</name>
    <dbReference type="NCBI Taxonomy" id="1432307"/>
    <lineage>
        <taxon>Eukaryota</taxon>
        <taxon>Fungi</taxon>
        <taxon>Dikarya</taxon>
        <taxon>Ascomycota</taxon>
        <taxon>Pezizomycotina</taxon>
        <taxon>Leotiomycetes</taxon>
        <taxon>Helotiales</taxon>
        <taxon>Sclerotiniaceae</taxon>
        <taxon>Sclerotinia</taxon>
    </lineage>
</organism>
<dbReference type="PANTHER" id="PTHR47843">
    <property type="entry name" value="BTB DOMAIN-CONTAINING PROTEIN-RELATED"/>
    <property type="match status" value="1"/>
</dbReference>
<keyword evidence="2" id="KW-1185">Reference proteome</keyword>
<evidence type="ECO:0000313" key="1">
    <source>
        <dbReference type="EMBL" id="ESZ92028.1"/>
    </source>
</evidence>
<name>W9C8A5_SCLBF</name>
<sequence length="277" mass="32219">MSFDSKMSPSLRALAKKHKKEGSSIVHIRVGKNLQAFAIEKDILYRHSPYLKGELKDCTEEIGPASIDLPKTEVGTFKLFWVWLYKQKLASVDEETVQWAAETGEAVEDVDSEKVDNVDETNDKDLIKFETESKTTDEKKKEKFAMFCAHRMANLLKLHVFADWSRIPALKNECIKRYYEFKEASGYIATPWVSYVWKHTNKDSLLRKFFLDMLTWEMDPSLFETNPRDFPDNVRLELLVNMGYVIQIARHGSLRLENGNPMKDLTKYFEKVNEEAT</sequence>
<evidence type="ECO:0000313" key="2">
    <source>
        <dbReference type="Proteomes" id="UP000019487"/>
    </source>
</evidence>
<evidence type="ECO:0008006" key="3">
    <source>
        <dbReference type="Google" id="ProtNLM"/>
    </source>
</evidence>
<dbReference type="HOGENOM" id="CLU_1005293_0_0_1"/>
<proteinExistence type="predicted"/>
<reference evidence="1 2" key="1">
    <citation type="journal article" date="2014" name="Genome Announc.">
        <title>Draft genome sequence of Sclerotinia borealis, a psychrophilic plant pathogenic fungus.</title>
        <authorList>
            <person name="Mardanov A.V."/>
            <person name="Beletsky A.V."/>
            <person name="Kadnikov V.V."/>
            <person name="Ignatov A.N."/>
            <person name="Ravin N.V."/>
        </authorList>
    </citation>
    <scope>NUCLEOTIDE SEQUENCE [LARGE SCALE GENOMIC DNA]</scope>
    <source>
        <strain evidence="2">F-4157</strain>
    </source>
</reference>
<dbReference type="AlphaFoldDB" id="W9C8A5"/>
<dbReference type="EMBL" id="AYSA01000432">
    <property type="protein sequence ID" value="ESZ92028.1"/>
    <property type="molecule type" value="Genomic_DNA"/>
</dbReference>
<comment type="caution">
    <text evidence="1">The sequence shown here is derived from an EMBL/GenBank/DDBJ whole genome shotgun (WGS) entry which is preliminary data.</text>
</comment>
<protein>
    <recommendedName>
        <fullName evidence="3">BTB domain-containing protein</fullName>
    </recommendedName>
</protein>
<dbReference type="OrthoDB" id="3477276at2759"/>
<dbReference type="Gene3D" id="3.30.710.10">
    <property type="entry name" value="Potassium Channel Kv1.1, Chain A"/>
    <property type="match status" value="1"/>
</dbReference>
<dbReference type="Proteomes" id="UP000019487">
    <property type="component" value="Unassembled WGS sequence"/>
</dbReference>
<accession>W9C8A5</accession>
<gene>
    <name evidence="1" type="ORF">SBOR_7594</name>
</gene>
<dbReference type="InterPro" id="IPR011333">
    <property type="entry name" value="SKP1/BTB/POZ_sf"/>
</dbReference>